<dbReference type="EMBL" id="JAKLWS010000028">
    <property type="protein sequence ID" value="MCG2590213.1"/>
    <property type="molecule type" value="Genomic_DNA"/>
</dbReference>
<dbReference type="SUPFAM" id="SSF46626">
    <property type="entry name" value="Cytochrome c"/>
    <property type="match status" value="1"/>
</dbReference>
<evidence type="ECO:0000256" key="4">
    <source>
        <dbReference type="PROSITE-ProRule" id="PRU00433"/>
    </source>
</evidence>
<keyword evidence="3 4" id="KW-0408">Iron</keyword>
<feature type="transmembrane region" description="Helical" evidence="6">
    <location>
        <begin position="7"/>
        <end position="28"/>
    </location>
</feature>
<dbReference type="PROSITE" id="PS51007">
    <property type="entry name" value="CYTC"/>
    <property type="match status" value="1"/>
</dbReference>
<dbReference type="InterPro" id="IPR011042">
    <property type="entry name" value="6-blade_b-propeller_TolB-like"/>
</dbReference>
<organism evidence="8 9">
    <name type="scientific">Rhodohalobacter sulfatireducens</name>
    <dbReference type="NCBI Taxonomy" id="2911366"/>
    <lineage>
        <taxon>Bacteria</taxon>
        <taxon>Pseudomonadati</taxon>
        <taxon>Balneolota</taxon>
        <taxon>Balneolia</taxon>
        <taxon>Balneolales</taxon>
        <taxon>Balneolaceae</taxon>
        <taxon>Rhodohalobacter</taxon>
    </lineage>
</organism>
<evidence type="ECO:0000313" key="8">
    <source>
        <dbReference type="EMBL" id="MCG2590213.1"/>
    </source>
</evidence>
<evidence type="ECO:0000256" key="2">
    <source>
        <dbReference type="ARBA" id="ARBA00022723"/>
    </source>
</evidence>
<dbReference type="NCBIfam" id="TIGR02603">
    <property type="entry name" value="CxxCH_TIGR02603"/>
    <property type="match status" value="1"/>
</dbReference>
<feature type="compositionally biased region" description="Acidic residues" evidence="5">
    <location>
        <begin position="882"/>
        <end position="901"/>
    </location>
</feature>
<evidence type="ECO:0000256" key="6">
    <source>
        <dbReference type="SAM" id="Phobius"/>
    </source>
</evidence>
<dbReference type="Proteomes" id="UP001165366">
    <property type="component" value="Unassembled WGS sequence"/>
</dbReference>
<keyword evidence="6" id="KW-0472">Membrane</keyword>
<evidence type="ECO:0000259" key="7">
    <source>
        <dbReference type="PROSITE" id="PS51007"/>
    </source>
</evidence>
<protein>
    <submittedName>
        <fullName evidence="8">C-type cytochrome</fullName>
    </submittedName>
</protein>
<feature type="region of interest" description="Disordered" evidence="5">
    <location>
        <begin position="874"/>
        <end position="901"/>
    </location>
</feature>
<dbReference type="Gene3D" id="1.10.760.10">
    <property type="entry name" value="Cytochrome c-like domain"/>
    <property type="match status" value="1"/>
</dbReference>
<evidence type="ECO:0000256" key="1">
    <source>
        <dbReference type="ARBA" id="ARBA00022617"/>
    </source>
</evidence>
<dbReference type="RefSeq" id="WP_237855575.1">
    <property type="nucleotide sequence ID" value="NZ_JAKLWS010000028.1"/>
</dbReference>
<accession>A0ABS9KH85</accession>
<dbReference type="InterPro" id="IPR009056">
    <property type="entry name" value="Cyt_c-like_dom"/>
</dbReference>
<dbReference type="InterPro" id="IPR013427">
    <property type="entry name" value="Haem-bd_dom_put"/>
</dbReference>
<keyword evidence="1 4" id="KW-0349">Heme</keyword>
<dbReference type="InterPro" id="IPR011989">
    <property type="entry name" value="ARM-like"/>
</dbReference>
<keyword evidence="6" id="KW-1133">Transmembrane helix</keyword>
<feature type="domain" description="Cytochrome c" evidence="7">
    <location>
        <begin position="738"/>
        <end position="874"/>
    </location>
</feature>
<evidence type="ECO:0000313" key="9">
    <source>
        <dbReference type="Proteomes" id="UP001165366"/>
    </source>
</evidence>
<keyword evidence="2 4" id="KW-0479">Metal-binding</keyword>
<dbReference type="PANTHER" id="PTHR33546">
    <property type="entry name" value="LARGE, MULTIFUNCTIONAL SECRETED PROTEIN-RELATED"/>
    <property type="match status" value="1"/>
</dbReference>
<dbReference type="InterPro" id="IPR016024">
    <property type="entry name" value="ARM-type_fold"/>
</dbReference>
<evidence type="ECO:0000256" key="5">
    <source>
        <dbReference type="SAM" id="MobiDB-lite"/>
    </source>
</evidence>
<comment type="caution">
    <text evidence="8">The sequence shown here is derived from an EMBL/GenBank/DDBJ whole genome shotgun (WGS) entry which is preliminary data.</text>
</comment>
<dbReference type="Pfam" id="PF00034">
    <property type="entry name" value="Cytochrom_C"/>
    <property type="match status" value="1"/>
</dbReference>
<dbReference type="InterPro" id="IPR036909">
    <property type="entry name" value="Cyt_c-like_dom_sf"/>
</dbReference>
<dbReference type="PANTHER" id="PTHR33546:SF1">
    <property type="entry name" value="LARGE, MULTIFUNCTIONAL SECRETED PROTEIN"/>
    <property type="match status" value="1"/>
</dbReference>
<name>A0ABS9KH85_9BACT</name>
<keyword evidence="6" id="KW-0812">Transmembrane</keyword>
<sequence>MKLNFKWTGFYLNIFFLLSTIFLMGYVGTNENQPTSQQENEGFTNAERDSVLQNIETLPGFEIQKIYEVPRDQQGSWVSLSVGPKGHLIASDQEAKGMFRIKITDDIDEQKVSTEELIMPISGAQGLQWMDDYFYVNVNGKGLFRMKYDDESDLFNILEYLGGPDGGGEHGNHALIKAQDNEDLFLVNGNHTPPPDFTSSSILNWEEDILLPRNWDARGHARGVTAPGGYIARINSDATDWHMVSIGYRNTYDIAQNQHGDLFAYDSDMEWDMGMPWYRPTRLIHAVSGSDFGWRSGSGKWKEYYEDSLPPIVNVGPGSPTGLLFGKGAKYPAKYQQALFGLDWTFGTMYAFHIKPEGASYSAEVEEFLSGSPLPLTDAVIGSDGYLYFVTGGRDKESVLYRVIYTGNESITEADSFEEDPRAKEARELRIRLEAFHGTQDPEAIDTAWPHLDHPDRFIRHAARVAVEWQPVDEWAEKAMEEDSPQARITSLVALARAGSDEYRERAIDSLIELNFESLTPMQKLGYLRAASLMFMRMGNPDDNQRSEITDILIEQLPHNDVRVNTEAIRLLVYLEEPRVIEKALALLQEYKAPPVPDWDSALINRSEDYGGTIMEMLNNPPPIHKLEYAFMLRNMAHGWSIEQRREYFSFINRAAEQGMGGNSYSGFLERMRDEALRNASEEEIEAVSDLTGVSLNQTPDFEIHPPAGPGRDWTVDGALAVLNEGQNSNDDESNDELSFERGRSLFHATACASCHRMGGLGGNIGPDLSSVSNRFNRVGILEEIIHPSWSISDQYSSYMVKMNNGDSHTGQIVKRRDTVEIYTQNIDQPPILVARDEVSSIEKAEISQMPPGLINSLNPDELRDLMAYLMTAGNPEADVYQSEDEDADSENDEELEETED</sequence>
<keyword evidence="9" id="KW-1185">Reference proteome</keyword>
<dbReference type="SUPFAM" id="SSF50952">
    <property type="entry name" value="Soluble quinoprotein glucose dehydrogenase"/>
    <property type="match status" value="1"/>
</dbReference>
<reference evidence="8" key="1">
    <citation type="submission" date="2022-01" db="EMBL/GenBank/DDBJ databases">
        <authorList>
            <person name="Wang Y."/>
        </authorList>
    </citation>
    <scope>NUCLEOTIDE SEQUENCE</scope>
    <source>
        <strain evidence="8">WB101</strain>
    </source>
</reference>
<dbReference type="InterPro" id="IPR011041">
    <property type="entry name" value="Quinoprot_gluc/sorb_DH_b-prop"/>
</dbReference>
<dbReference type="Gene3D" id="2.120.10.30">
    <property type="entry name" value="TolB, C-terminal domain"/>
    <property type="match status" value="1"/>
</dbReference>
<gene>
    <name evidence="8" type="ORF">L6773_16670</name>
</gene>
<evidence type="ECO:0000256" key="3">
    <source>
        <dbReference type="ARBA" id="ARBA00023004"/>
    </source>
</evidence>
<dbReference type="SUPFAM" id="SSF48371">
    <property type="entry name" value="ARM repeat"/>
    <property type="match status" value="1"/>
</dbReference>
<proteinExistence type="predicted"/>
<dbReference type="Gene3D" id="1.25.10.10">
    <property type="entry name" value="Leucine-rich Repeat Variant"/>
    <property type="match status" value="1"/>
</dbReference>
<reference evidence="8" key="2">
    <citation type="submission" date="2024-05" db="EMBL/GenBank/DDBJ databases">
        <title>Rhodohalobacter halophilus gen. nov., sp. nov., a moderately halophilic member of the family Balneolaceae.</title>
        <authorList>
            <person name="Xia J."/>
        </authorList>
    </citation>
    <scope>NUCLEOTIDE SEQUENCE</scope>
    <source>
        <strain evidence="8">WB101</strain>
    </source>
</reference>